<accession>A0A3G5AG18</accession>
<reference evidence="2" key="1">
    <citation type="submission" date="2018-10" db="EMBL/GenBank/DDBJ databases">
        <title>Hidden diversity of soil giant viruses.</title>
        <authorList>
            <person name="Schulz F."/>
            <person name="Alteio L."/>
            <person name="Goudeau D."/>
            <person name="Ryan E.M."/>
            <person name="Malmstrom R.R."/>
            <person name="Blanchard J."/>
            <person name="Woyke T."/>
        </authorList>
    </citation>
    <scope>NUCLEOTIDE SEQUENCE</scope>
    <source>
        <strain evidence="2">SAV1</strain>
    </source>
</reference>
<dbReference type="EMBL" id="MK072458">
    <property type="protein sequence ID" value="AYV85544.1"/>
    <property type="molecule type" value="Genomic_DNA"/>
</dbReference>
<evidence type="ECO:0000259" key="1">
    <source>
        <dbReference type="Pfam" id="PF04230"/>
    </source>
</evidence>
<dbReference type="InterPro" id="IPR007345">
    <property type="entry name" value="Polysacch_pyruvyl_Trfase"/>
</dbReference>
<protein>
    <submittedName>
        <fullName evidence="2">Putative WcaK-like polysaccharide pyruvyl transferase</fullName>
    </submittedName>
</protein>
<evidence type="ECO:0000313" key="2">
    <source>
        <dbReference type="EMBL" id="AYV85544.1"/>
    </source>
</evidence>
<dbReference type="Gene3D" id="2.115.10.20">
    <property type="entry name" value="Glycosyl hydrolase domain, family 43"/>
    <property type="match status" value="1"/>
</dbReference>
<dbReference type="PANTHER" id="PTHR36836:SF1">
    <property type="entry name" value="COLANIC ACID BIOSYNTHESIS PROTEIN WCAK"/>
    <property type="match status" value="1"/>
</dbReference>
<organism evidence="2">
    <name type="scientific">Satyrvirus sp</name>
    <dbReference type="NCBI Taxonomy" id="2487771"/>
    <lineage>
        <taxon>Viruses</taxon>
        <taxon>Varidnaviria</taxon>
        <taxon>Bamfordvirae</taxon>
        <taxon>Nucleocytoviricota</taxon>
        <taxon>Megaviricetes</taxon>
        <taxon>Imitervirales</taxon>
        <taxon>Mimiviridae</taxon>
        <taxon>Megamimivirinae</taxon>
    </lineage>
</organism>
<dbReference type="PANTHER" id="PTHR36836">
    <property type="entry name" value="COLANIC ACID BIOSYNTHESIS PROTEIN WCAK"/>
    <property type="match status" value="1"/>
</dbReference>
<name>A0A3G5AG18_9VIRU</name>
<gene>
    <name evidence="2" type="ORF">Satyrvirus22_8</name>
</gene>
<proteinExistence type="predicted"/>
<keyword evidence="2" id="KW-0808">Transferase</keyword>
<dbReference type="InterPro" id="IPR023296">
    <property type="entry name" value="Glyco_hydro_beta-prop_sf"/>
</dbReference>
<feature type="domain" description="Polysaccharide pyruvyl transferase" evidence="1">
    <location>
        <begin position="418"/>
        <end position="680"/>
    </location>
</feature>
<sequence length="806" mass="95126">MVIDLTKLLNDNNNFNKYVFNNSLVCLNEEEKIFLMCYRYISYNIPNKKQIHPWSMWVSGRNIYFENKNNNPKLFNPSKYRKNLENGLTVKLDGDKQIDLNYFSYDSTGFAVLKYENESFTVLKKKSYIFSNSNQDARLQNIDGKYILSYHGFFKTDSEQVKIVMVYREVSVDLPNYNTLTFGPEIDMLKDNALSVEKNCTFNNSDILYSINGNFSFIRDNKIYSRPVSQIQQIIDYYDDIYFSLSTPSIGYDDKYKLAVGHVKIDYRIYYENSQIDKFKNVAIESTVHKHGKFIYFMFLFLYNNEYEITHISHAFIPTDNKKCHLPYLLVFPTGLIKYHDKYLISYGEGDVRTKILSLSKMEINNLLVPINEISSENYKFCFYNTDDHLLYPNEHSEYLVDAKSKKILVLGYYGHHNIGDDVYEIIFHYIQDNFLPDTEIHFIDPDILRTQLNIVTKYHLVLLGGGDVINPYFMEVVQMIKKILPLTKIIAISIGIPYPDLVNEYFPLLDLVYIRNKRDKNLRNSDVQNINYCPDLAFLLPTIYKSNNKKIFSKDNFNICVVLARSYYHPLYQEEYQIFITKIARTLDKLSVLQIDNKPVKIYFLPFNNDKNTNENDHIICHDTKKIMSTNTEVLEHYPNNNVKRVYYTIQNADYVICSRFHAHIFSIIHKVPFVSLSTTRKCYELMKEIGMKKQIFVPVLNELNVPVDFDEELFYQFLENNIMQHQKQKIYIEQIKNSYHNSAIIFLKSLIKIIRGHFEQPSKYVTSNDIYIDMCDVYKNLNYSSDMYTYSADKLYSTDFFGDS</sequence>
<dbReference type="Pfam" id="PF04230">
    <property type="entry name" value="PS_pyruv_trans"/>
    <property type="match status" value="1"/>
</dbReference>
<dbReference type="GO" id="GO:0016740">
    <property type="term" value="F:transferase activity"/>
    <property type="evidence" value="ECO:0007669"/>
    <property type="project" value="UniProtKB-KW"/>
</dbReference>